<dbReference type="PROSITE" id="PS50838">
    <property type="entry name" value="MAGE"/>
    <property type="match status" value="1"/>
</dbReference>
<dbReference type="EMBL" id="JAODUP010000486">
    <property type="protein sequence ID" value="KAK2148732.1"/>
    <property type="molecule type" value="Genomic_DNA"/>
</dbReference>
<organism evidence="2 3">
    <name type="scientific">Paralvinella palmiformis</name>
    <dbReference type="NCBI Taxonomy" id="53620"/>
    <lineage>
        <taxon>Eukaryota</taxon>
        <taxon>Metazoa</taxon>
        <taxon>Spiralia</taxon>
        <taxon>Lophotrochozoa</taxon>
        <taxon>Annelida</taxon>
        <taxon>Polychaeta</taxon>
        <taxon>Sedentaria</taxon>
        <taxon>Canalipalpata</taxon>
        <taxon>Terebellida</taxon>
        <taxon>Terebelliformia</taxon>
        <taxon>Alvinellidae</taxon>
        <taxon>Paralvinella</taxon>
    </lineage>
</organism>
<proteinExistence type="predicted"/>
<dbReference type="Pfam" id="PF01454">
    <property type="entry name" value="MAGE"/>
    <property type="match status" value="1"/>
</dbReference>
<feature type="domain" description="MAGE" evidence="1">
    <location>
        <begin position="171"/>
        <end position="374"/>
    </location>
</feature>
<dbReference type="SMART" id="SM01373">
    <property type="entry name" value="MAGE"/>
    <property type="match status" value="1"/>
</dbReference>
<dbReference type="PANTHER" id="PTHR11736:SF14">
    <property type="entry name" value="NSE3 HOMOLOG, SMC5-SMC6 COMPLEX COMPONENT"/>
    <property type="match status" value="1"/>
</dbReference>
<dbReference type="InterPro" id="IPR041899">
    <property type="entry name" value="MAGE_WH2"/>
</dbReference>
<protein>
    <recommendedName>
        <fullName evidence="1">MAGE domain-containing protein</fullName>
    </recommendedName>
</protein>
<dbReference type="FunFam" id="1.10.10.1210:FF:000001">
    <property type="entry name" value="melanoma-associated antigen D1"/>
    <property type="match status" value="1"/>
</dbReference>
<dbReference type="GO" id="GO:0005634">
    <property type="term" value="C:nucleus"/>
    <property type="evidence" value="ECO:0007669"/>
    <property type="project" value="TreeGrafter"/>
</dbReference>
<dbReference type="Gene3D" id="1.10.10.1210">
    <property type="entry name" value="MAGE homology domain, winged helix WH2 motif"/>
    <property type="match status" value="1"/>
</dbReference>
<dbReference type="Gene3D" id="1.10.10.1200">
    <property type="entry name" value="MAGE homology domain, winged helix WH1 motif"/>
    <property type="match status" value="1"/>
</dbReference>
<dbReference type="PANTHER" id="PTHR11736">
    <property type="entry name" value="MELANOMA-ASSOCIATED ANTIGEN MAGE ANTIGEN"/>
    <property type="match status" value="1"/>
</dbReference>
<dbReference type="InterPro" id="IPR041898">
    <property type="entry name" value="MAGE_WH1"/>
</dbReference>
<accession>A0AAD9MWV2</accession>
<reference evidence="2" key="1">
    <citation type="journal article" date="2023" name="Mol. Biol. Evol.">
        <title>Third-Generation Sequencing Reveals the Adaptive Role of the Epigenome in Three Deep-Sea Polychaetes.</title>
        <authorList>
            <person name="Perez M."/>
            <person name="Aroh O."/>
            <person name="Sun Y."/>
            <person name="Lan Y."/>
            <person name="Juniper S.K."/>
            <person name="Young C.R."/>
            <person name="Angers B."/>
            <person name="Qian P.Y."/>
        </authorList>
    </citation>
    <scope>NUCLEOTIDE SEQUENCE</scope>
    <source>
        <strain evidence="2">P08H-3</strain>
    </source>
</reference>
<evidence type="ECO:0000313" key="3">
    <source>
        <dbReference type="Proteomes" id="UP001208570"/>
    </source>
</evidence>
<sequence length="387" mass="44212">MATSNHFGSISSNIQRFEEMIVVRVRETVDGHASLSRDNQSDVVWSWAILARHTIKVGELEPRIRTNQGRLRGLAVACWTTDPYYPCSNLGVGISEGCFIFDFASLPLEVYTGSRSATYDLRNFLNLPAARLKYDYNIVSTQYIIRKDEDVQSIVGTQAERIFSGISEGEVDSKVNELIQFLLIMDQKKMPIKRQDINKYVLKEHSRAFNKFIEKAGKKLKSIFGIELMDISGDKKKSYCLINTMETDVDDPHVVWSPDDNARLGLVMVILSTIFMSGNTITDCKLYSMLKMLGVDVEMTHEVFGDVKKFISQDLVRQGYLLHERLGLSDPPVYEYKWGPRAKYETSKRNILDFVCQVYGDTDPSKWTSQWQDVQRTEEMAANNDNT</sequence>
<dbReference type="AlphaFoldDB" id="A0AAD9MWV2"/>
<dbReference type="InterPro" id="IPR037445">
    <property type="entry name" value="MAGE"/>
</dbReference>
<evidence type="ECO:0000259" key="1">
    <source>
        <dbReference type="PROSITE" id="PS50838"/>
    </source>
</evidence>
<dbReference type="Proteomes" id="UP001208570">
    <property type="component" value="Unassembled WGS sequence"/>
</dbReference>
<gene>
    <name evidence="2" type="ORF">LSH36_486g06051</name>
</gene>
<name>A0AAD9MWV2_9ANNE</name>
<keyword evidence="3" id="KW-1185">Reference proteome</keyword>
<comment type="caution">
    <text evidence="2">The sequence shown here is derived from an EMBL/GenBank/DDBJ whole genome shotgun (WGS) entry which is preliminary data.</text>
</comment>
<evidence type="ECO:0000313" key="2">
    <source>
        <dbReference type="EMBL" id="KAK2148732.1"/>
    </source>
</evidence>
<dbReference type="InterPro" id="IPR002190">
    <property type="entry name" value="MHD_dom"/>
</dbReference>